<sequence>CHDSEGELHEFGSHWKTDNCQDCSCFREGITCCSNFATPVGYDENKCVRIFNKETCTYKVVEKDDDSKECPVHQWVA</sequence>
<dbReference type="OrthoDB" id="6076852at2759"/>
<dbReference type="EMBL" id="VWPV01021275">
    <property type="protein sequence ID" value="NWH63172.1"/>
    <property type="molecule type" value="Genomic_DNA"/>
</dbReference>
<feature type="non-terminal residue" evidence="5">
    <location>
        <position position="77"/>
    </location>
</feature>
<proteinExistence type="inferred from homology"/>
<dbReference type="InterPro" id="IPR008735">
    <property type="entry name" value="PSP94"/>
</dbReference>
<feature type="non-terminal residue" evidence="5">
    <location>
        <position position="1"/>
    </location>
</feature>
<keyword evidence="4" id="KW-1015">Disulfide bond</keyword>
<dbReference type="PANTHER" id="PTHR10500:SF7">
    <property type="entry name" value="BETA-MICROSEMINOPROTEIN"/>
    <property type="match status" value="1"/>
</dbReference>
<dbReference type="AlphaFoldDB" id="A0A7K4JCX0"/>
<name>A0A7K4JCX0_GEOCA</name>
<evidence type="ECO:0000256" key="1">
    <source>
        <dbReference type="ARBA" id="ARBA00004613"/>
    </source>
</evidence>
<comment type="subcellular location">
    <subcellularLocation>
        <location evidence="1">Secreted</location>
    </subcellularLocation>
</comment>
<evidence type="ECO:0000313" key="5">
    <source>
        <dbReference type="EMBL" id="NWH63172.1"/>
    </source>
</evidence>
<comment type="caution">
    <text evidence="5">The sequence shown here is derived from an EMBL/GenBank/DDBJ whole genome shotgun (WGS) entry which is preliminary data.</text>
</comment>
<gene>
    <name evidence="5" type="primary">Msmb_1</name>
    <name evidence="5" type="ORF">GEOCAL_R01436</name>
</gene>
<dbReference type="PANTHER" id="PTHR10500">
    <property type="entry name" value="BETA-MICROSEMINOPROTEIN"/>
    <property type="match status" value="1"/>
</dbReference>
<dbReference type="Pfam" id="PF05825">
    <property type="entry name" value="PSP94"/>
    <property type="match status" value="1"/>
</dbReference>
<reference evidence="5 6" key="1">
    <citation type="submission" date="2019-09" db="EMBL/GenBank/DDBJ databases">
        <title>Bird 10,000 Genomes (B10K) Project - Family phase.</title>
        <authorList>
            <person name="Zhang G."/>
        </authorList>
    </citation>
    <scope>NUCLEOTIDE SEQUENCE [LARGE SCALE GENOMIC DNA]</scope>
    <source>
        <strain evidence="5">B10K-CU-031-07</strain>
        <tissue evidence="5">Muscle</tissue>
    </source>
</reference>
<evidence type="ECO:0000313" key="6">
    <source>
        <dbReference type="Proteomes" id="UP000531151"/>
    </source>
</evidence>
<dbReference type="Proteomes" id="UP000531151">
    <property type="component" value="Unassembled WGS sequence"/>
</dbReference>
<dbReference type="GO" id="GO:0005576">
    <property type="term" value="C:extracellular region"/>
    <property type="evidence" value="ECO:0007669"/>
    <property type="project" value="UniProtKB-SubCell"/>
</dbReference>
<evidence type="ECO:0000256" key="3">
    <source>
        <dbReference type="ARBA" id="ARBA00022525"/>
    </source>
</evidence>
<comment type="similarity">
    <text evidence="2">Belongs to the beta-microseminoprotein family.</text>
</comment>
<evidence type="ECO:0000256" key="2">
    <source>
        <dbReference type="ARBA" id="ARBA00010352"/>
    </source>
</evidence>
<accession>A0A7K4JCX0</accession>
<keyword evidence="6" id="KW-1185">Reference proteome</keyword>
<keyword evidence="3" id="KW-0964">Secreted</keyword>
<dbReference type="Gene3D" id="2.10.70.10">
    <property type="entry name" value="Complement Module, domain 1"/>
    <property type="match status" value="1"/>
</dbReference>
<protein>
    <submittedName>
        <fullName evidence="5">MSMB protein</fullName>
    </submittedName>
</protein>
<evidence type="ECO:0000256" key="4">
    <source>
        <dbReference type="ARBA" id="ARBA00023157"/>
    </source>
</evidence>
<organism evidence="5 6">
    <name type="scientific">Geococcyx californianus</name>
    <name type="common">Greater roadrunner</name>
    <name type="synonym">Saurothera californiana</name>
    <dbReference type="NCBI Taxonomy" id="8947"/>
    <lineage>
        <taxon>Eukaryota</taxon>
        <taxon>Metazoa</taxon>
        <taxon>Chordata</taxon>
        <taxon>Craniata</taxon>
        <taxon>Vertebrata</taxon>
        <taxon>Euteleostomi</taxon>
        <taxon>Archelosauria</taxon>
        <taxon>Archosauria</taxon>
        <taxon>Dinosauria</taxon>
        <taxon>Saurischia</taxon>
        <taxon>Theropoda</taxon>
        <taxon>Coelurosauria</taxon>
        <taxon>Aves</taxon>
        <taxon>Neognathae</taxon>
        <taxon>Neoaves</taxon>
        <taxon>Otidimorphae</taxon>
        <taxon>Cuculiformes</taxon>
        <taxon>Neomorphidae</taxon>
        <taxon>Geococcyx</taxon>
    </lineage>
</organism>
<dbReference type="Gene3D" id="2.20.25.590">
    <property type="match status" value="1"/>
</dbReference>